<accession>A0A8S0SZ16</accession>
<sequence length="709" mass="77031">MGICYSTIDNKDAEWPGENEYDKKINLKLKKSSSGEFAAFISKLSGGGAVVTAAEEPALHQIQGRLFSNGSNSISCLYTQQGKKGTNQDAMIVWENFCTRSNTNAIFCGVFDGHGPFGHMVATKVRDSLPLLLREEWEAKSDSKQISAGENGNHAGMIRFDEFMDGDGFDSIEVDDNDKLPEMHMPLKMSILKAFKLMDNELNLHPSIDCFCSGTTAVTLIMQGQDLIIGNIGDSRAVLATRDKDNSLMAVQLTVDLKPNLPKEAARIQKCKGRVFALQDEPEVARVWLPNSNSPGLAMARAFGDFCLKDFGLISIPDVYYHNITLEDEFVVLATDGVWDVLSNKEAVDIVASAPGRATAARALVDCATRAWRLKYPTSKNDDCAVVCLFLQQVSVANVAKAQNNSATASEVERKVSREGGSNIDVVASCADLLVHSDNAKESGAIVTKAQNNVTRDLEVEMKNVPNGGNFEGSNIDVVASFADLVHSDNAKESGAIVAKAQNNVARDAEVETKNVPNGGNTEGSNIDVESSRADLLLHSDNILETGANMAKAQNNISTDSSEMEMKIVPDEGGTGADLPVHLYNVEESGAIVAKAENNITINSEMEMKVPREGGTESSNTDIISSHADLVHSVNIIESSEIEYVGEPEEEKLPERIHDQSKRSLAECLSTTEDEEWSALVGVTRVNSLLSLPRFLSFEKRSASWRKWL</sequence>
<dbReference type="Pfam" id="PF00481">
    <property type="entry name" value="PP2C"/>
    <property type="match status" value="1"/>
</dbReference>
<organism evidence="2 3">
    <name type="scientific">Olea europaea subsp. europaea</name>
    <dbReference type="NCBI Taxonomy" id="158383"/>
    <lineage>
        <taxon>Eukaryota</taxon>
        <taxon>Viridiplantae</taxon>
        <taxon>Streptophyta</taxon>
        <taxon>Embryophyta</taxon>
        <taxon>Tracheophyta</taxon>
        <taxon>Spermatophyta</taxon>
        <taxon>Magnoliopsida</taxon>
        <taxon>eudicotyledons</taxon>
        <taxon>Gunneridae</taxon>
        <taxon>Pentapetalae</taxon>
        <taxon>asterids</taxon>
        <taxon>lamiids</taxon>
        <taxon>Lamiales</taxon>
        <taxon>Oleaceae</taxon>
        <taxon>Oleeae</taxon>
        <taxon>Olea</taxon>
    </lineage>
</organism>
<dbReference type="GO" id="GO:0004722">
    <property type="term" value="F:protein serine/threonine phosphatase activity"/>
    <property type="evidence" value="ECO:0007669"/>
    <property type="project" value="InterPro"/>
</dbReference>
<dbReference type="EMBL" id="CACTIH010005559">
    <property type="protein sequence ID" value="CAA2997539.1"/>
    <property type="molecule type" value="Genomic_DNA"/>
</dbReference>
<dbReference type="Gene3D" id="3.60.40.10">
    <property type="entry name" value="PPM-type phosphatase domain"/>
    <property type="match status" value="1"/>
</dbReference>
<dbReference type="AlphaFoldDB" id="A0A8S0SZ16"/>
<dbReference type="PROSITE" id="PS51746">
    <property type="entry name" value="PPM_2"/>
    <property type="match status" value="1"/>
</dbReference>
<dbReference type="InterPro" id="IPR036457">
    <property type="entry name" value="PPM-type-like_dom_sf"/>
</dbReference>
<dbReference type="Gramene" id="OE9A081586T1">
    <property type="protein sequence ID" value="OE9A081586C1"/>
    <property type="gene ID" value="OE9A081586"/>
</dbReference>
<dbReference type="InterPro" id="IPR001932">
    <property type="entry name" value="PPM-type_phosphatase-like_dom"/>
</dbReference>
<protein>
    <submittedName>
        <fullName evidence="2">Probable phosphatase 2C 6</fullName>
    </submittedName>
</protein>
<dbReference type="SMART" id="SM00332">
    <property type="entry name" value="PP2Cc"/>
    <property type="match status" value="1"/>
</dbReference>
<keyword evidence="3" id="KW-1185">Reference proteome</keyword>
<dbReference type="OrthoDB" id="10318396at2759"/>
<gene>
    <name evidence="2" type="ORF">OLEA9_A081586</name>
</gene>
<evidence type="ECO:0000313" key="3">
    <source>
        <dbReference type="Proteomes" id="UP000594638"/>
    </source>
</evidence>
<feature type="domain" description="PPM-type phosphatase" evidence="1">
    <location>
        <begin position="74"/>
        <end position="391"/>
    </location>
</feature>
<comment type="caution">
    <text evidence="2">The sequence shown here is derived from an EMBL/GenBank/DDBJ whole genome shotgun (WGS) entry which is preliminary data.</text>
</comment>
<evidence type="ECO:0000313" key="2">
    <source>
        <dbReference type="EMBL" id="CAA2997539.1"/>
    </source>
</evidence>
<dbReference type="PANTHER" id="PTHR47992">
    <property type="entry name" value="PROTEIN PHOSPHATASE"/>
    <property type="match status" value="1"/>
</dbReference>
<dbReference type="Proteomes" id="UP000594638">
    <property type="component" value="Unassembled WGS sequence"/>
</dbReference>
<proteinExistence type="predicted"/>
<reference evidence="2 3" key="1">
    <citation type="submission" date="2019-12" db="EMBL/GenBank/DDBJ databases">
        <authorList>
            <person name="Alioto T."/>
            <person name="Alioto T."/>
            <person name="Gomez Garrido J."/>
        </authorList>
    </citation>
    <scope>NUCLEOTIDE SEQUENCE [LARGE SCALE GENOMIC DNA]</scope>
</reference>
<dbReference type="CDD" id="cd00143">
    <property type="entry name" value="PP2Cc"/>
    <property type="match status" value="1"/>
</dbReference>
<dbReference type="InterPro" id="IPR015655">
    <property type="entry name" value="PP2C"/>
</dbReference>
<evidence type="ECO:0000259" key="1">
    <source>
        <dbReference type="PROSITE" id="PS51746"/>
    </source>
</evidence>
<name>A0A8S0SZ16_OLEEU</name>
<dbReference type="SUPFAM" id="SSF81606">
    <property type="entry name" value="PP2C-like"/>
    <property type="match status" value="1"/>
</dbReference>